<keyword evidence="1 6" id="KW-0378">Hydrolase</keyword>
<dbReference type="Proteomes" id="UP001597109">
    <property type="component" value="Unassembled WGS sequence"/>
</dbReference>
<protein>
    <submittedName>
        <fullName evidence="6">N-acetylmuramoyl-L-alanine amidase</fullName>
        <ecNumber evidence="6">3.5.1.28</ecNumber>
    </submittedName>
</protein>
<gene>
    <name evidence="6" type="ORF">ACFQ1X_10545</name>
</gene>
<evidence type="ECO:0000256" key="2">
    <source>
        <dbReference type="ARBA" id="ARBA00023316"/>
    </source>
</evidence>
<dbReference type="InterPro" id="IPR003646">
    <property type="entry name" value="SH3-like_bac-type"/>
</dbReference>
<dbReference type="PROSITE" id="PS51272">
    <property type="entry name" value="SLH"/>
    <property type="match status" value="3"/>
</dbReference>
<dbReference type="PANTHER" id="PTHR30404">
    <property type="entry name" value="N-ACETYLMURAMOYL-L-ALANINE AMIDASE"/>
    <property type="match status" value="1"/>
</dbReference>
<dbReference type="InterPro" id="IPR001119">
    <property type="entry name" value="SLH_dom"/>
</dbReference>
<evidence type="ECO:0000256" key="3">
    <source>
        <dbReference type="SAM" id="SignalP"/>
    </source>
</evidence>
<keyword evidence="7" id="KW-1185">Reference proteome</keyword>
<evidence type="ECO:0000313" key="6">
    <source>
        <dbReference type="EMBL" id="MFD1031868.1"/>
    </source>
</evidence>
<dbReference type="SMART" id="SM00287">
    <property type="entry name" value="SH3b"/>
    <property type="match status" value="3"/>
</dbReference>
<keyword evidence="3" id="KW-0732">Signal</keyword>
<dbReference type="InterPro" id="IPR050695">
    <property type="entry name" value="N-acetylmuramoyl_amidase_3"/>
</dbReference>
<keyword evidence="2" id="KW-0961">Cell wall biogenesis/degradation</keyword>
<name>A0ABW3LB65_9BACL</name>
<feature type="domain" description="SH3b" evidence="5">
    <location>
        <begin position="222"/>
        <end position="288"/>
    </location>
</feature>
<dbReference type="SMART" id="SM00646">
    <property type="entry name" value="Ami_3"/>
    <property type="match status" value="1"/>
</dbReference>
<dbReference type="PANTHER" id="PTHR30404:SF0">
    <property type="entry name" value="N-ACETYLMURAMOYL-L-ALANINE AMIDASE AMIC"/>
    <property type="match status" value="1"/>
</dbReference>
<evidence type="ECO:0000256" key="1">
    <source>
        <dbReference type="ARBA" id="ARBA00022801"/>
    </source>
</evidence>
<dbReference type="Pfam" id="PF01520">
    <property type="entry name" value="Amidase_3"/>
    <property type="match status" value="1"/>
</dbReference>
<dbReference type="RefSeq" id="WP_144840856.1">
    <property type="nucleotide sequence ID" value="NZ_JBHTKI010000014.1"/>
</dbReference>
<proteinExistence type="predicted"/>
<dbReference type="Gene3D" id="3.40.630.40">
    <property type="entry name" value="Zn-dependent exopeptidases"/>
    <property type="match status" value="1"/>
</dbReference>
<sequence length="622" mass="68332">MRKVCILLVFLLSGGVFFSTASSVSANIVFTDVSAKDEFAEEVAYIHGLGIIKGYQENGKHLFKPQNAVTRAQAAKMLVIATGNENIQGSAVSFSDVNKNLEAYSYISKAVKLGYFSGYPDKTFKPNEPLKRGQMSKVLANAFNIEQAVTLDKPLAFSDVPLDHEYSPKINGLYYKGITRGDQGEFMISDSLSRAQFSMLLARALSSKYTLPVKAFSQTEIAKGKVIKLDYPGDVLNIRSSASDSSAIIGTLKAGEAVSIIKDHGEWVEIRYLTRPAFVHKKFIDFLDADSNPVGLATHFVKINTDSLNARTTPHYTGTLVGSFKRNEIIEVHGEKNGWYLVLYNGLPAYISKAYTVNYEATKPVTPVPVSTLSGKVTVDSLNVRSQANASSAIVGKLKIGDKVTVQSLDGYWAKIKYGSVTGYAHKSYLKLLNNTGHILKNRIIVIDAGHGGKDPGASKNGAIEKNIVLDVSKRVETKLKAAGANVLMTRKTDVFPSLQDRVDFARQSYAEVFVSVHVNAFSNPNAKGSEVFYNSQNDNALESRYLALDIQNKIVQYADMYYRRVADGNFHVIRNQDIPAVLVELGFLTHSPDFAKLTSSAYLDKYAQAIYDGLIEYYSAP</sequence>
<evidence type="ECO:0000259" key="4">
    <source>
        <dbReference type="PROSITE" id="PS51272"/>
    </source>
</evidence>
<dbReference type="InterPro" id="IPR002508">
    <property type="entry name" value="MurNAc-LAA_cat"/>
</dbReference>
<evidence type="ECO:0000259" key="5">
    <source>
        <dbReference type="PROSITE" id="PS51781"/>
    </source>
</evidence>
<feature type="domain" description="SLH" evidence="4">
    <location>
        <begin position="26"/>
        <end position="89"/>
    </location>
</feature>
<feature type="domain" description="SLH" evidence="4">
    <location>
        <begin position="90"/>
        <end position="153"/>
    </location>
</feature>
<dbReference type="PROSITE" id="PS51781">
    <property type="entry name" value="SH3B"/>
    <property type="match status" value="2"/>
</dbReference>
<dbReference type="GO" id="GO:0008745">
    <property type="term" value="F:N-acetylmuramoyl-L-alanine amidase activity"/>
    <property type="evidence" value="ECO:0007669"/>
    <property type="project" value="UniProtKB-EC"/>
</dbReference>
<dbReference type="Pfam" id="PF00395">
    <property type="entry name" value="SLH"/>
    <property type="match status" value="3"/>
</dbReference>
<dbReference type="SUPFAM" id="SSF53187">
    <property type="entry name" value="Zn-dependent exopeptidases"/>
    <property type="match status" value="1"/>
</dbReference>
<dbReference type="EC" id="3.5.1.28" evidence="6"/>
<feature type="domain" description="SLH" evidence="4">
    <location>
        <begin position="154"/>
        <end position="215"/>
    </location>
</feature>
<accession>A0ABW3LB65</accession>
<comment type="caution">
    <text evidence="6">The sequence shown here is derived from an EMBL/GenBank/DDBJ whole genome shotgun (WGS) entry which is preliminary data.</text>
</comment>
<dbReference type="Gene3D" id="2.30.30.40">
    <property type="entry name" value="SH3 Domains"/>
    <property type="match status" value="3"/>
</dbReference>
<dbReference type="CDD" id="cd02696">
    <property type="entry name" value="MurNAc-LAA"/>
    <property type="match status" value="1"/>
</dbReference>
<evidence type="ECO:0000313" key="7">
    <source>
        <dbReference type="Proteomes" id="UP001597109"/>
    </source>
</evidence>
<reference evidence="7" key="1">
    <citation type="journal article" date="2019" name="Int. J. Syst. Evol. Microbiol.">
        <title>The Global Catalogue of Microorganisms (GCM) 10K type strain sequencing project: providing services to taxonomists for standard genome sequencing and annotation.</title>
        <authorList>
            <consortium name="The Broad Institute Genomics Platform"/>
            <consortium name="The Broad Institute Genome Sequencing Center for Infectious Disease"/>
            <person name="Wu L."/>
            <person name="Ma J."/>
        </authorList>
    </citation>
    <scope>NUCLEOTIDE SEQUENCE [LARGE SCALE GENOMIC DNA]</scope>
    <source>
        <strain evidence="7">CCUG 56756</strain>
    </source>
</reference>
<dbReference type="Pfam" id="PF08239">
    <property type="entry name" value="SH3_3"/>
    <property type="match status" value="3"/>
</dbReference>
<feature type="signal peptide" evidence="3">
    <location>
        <begin position="1"/>
        <end position="21"/>
    </location>
</feature>
<feature type="chain" id="PRO_5045103868" evidence="3">
    <location>
        <begin position="22"/>
        <end position="622"/>
    </location>
</feature>
<feature type="domain" description="SH3b" evidence="5">
    <location>
        <begin position="372"/>
        <end position="434"/>
    </location>
</feature>
<organism evidence="6 7">
    <name type="scientific">Metaplanococcus flavidus</name>
    <dbReference type="NCBI Taxonomy" id="569883"/>
    <lineage>
        <taxon>Bacteria</taxon>
        <taxon>Bacillati</taxon>
        <taxon>Bacillota</taxon>
        <taxon>Bacilli</taxon>
        <taxon>Bacillales</taxon>
        <taxon>Caryophanaceae</taxon>
        <taxon>Metaplanococcus</taxon>
    </lineage>
</organism>
<dbReference type="EMBL" id="JBHTKI010000014">
    <property type="protein sequence ID" value="MFD1031868.1"/>
    <property type="molecule type" value="Genomic_DNA"/>
</dbReference>